<evidence type="ECO:0000256" key="8">
    <source>
        <dbReference type="ARBA" id="ARBA00030128"/>
    </source>
</evidence>
<evidence type="ECO:0000256" key="7">
    <source>
        <dbReference type="ARBA" id="ARBA00022840"/>
    </source>
</evidence>
<comment type="similarity">
    <text evidence="1">Belongs to the guanylate kinase family.</text>
</comment>
<keyword evidence="4" id="KW-0808">Transferase</keyword>
<keyword evidence="5" id="KW-0547">Nucleotide-binding</keyword>
<dbReference type="SUPFAM" id="SSF52540">
    <property type="entry name" value="P-loop containing nucleoside triphosphate hydrolases"/>
    <property type="match status" value="1"/>
</dbReference>
<protein>
    <recommendedName>
        <fullName evidence="3">Guanylate kinase</fullName>
        <ecNumber evidence="2">2.7.4.8</ecNumber>
    </recommendedName>
    <alternativeName>
        <fullName evidence="8">GMP kinase</fullName>
    </alternativeName>
</protein>
<feature type="domain" description="Guanylate kinase-like" evidence="9">
    <location>
        <begin position="5"/>
        <end position="186"/>
    </location>
</feature>
<dbReference type="SMART" id="SM00072">
    <property type="entry name" value="GuKc"/>
    <property type="match status" value="1"/>
</dbReference>
<dbReference type="STRING" id="1802301.A2664_02375"/>
<gene>
    <name evidence="10" type="ORF">A2664_02375</name>
</gene>
<dbReference type="InterPro" id="IPR008144">
    <property type="entry name" value="Guanylate_kin-like_dom"/>
</dbReference>
<dbReference type="InterPro" id="IPR008145">
    <property type="entry name" value="GK/Ca_channel_bsu"/>
</dbReference>
<dbReference type="GO" id="GO:0005829">
    <property type="term" value="C:cytosol"/>
    <property type="evidence" value="ECO:0007669"/>
    <property type="project" value="TreeGrafter"/>
</dbReference>
<evidence type="ECO:0000256" key="3">
    <source>
        <dbReference type="ARBA" id="ARBA00016296"/>
    </source>
</evidence>
<keyword evidence="7" id="KW-0067">ATP-binding</keyword>
<reference evidence="10 11" key="1">
    <citation type="journal article" date="2016" name="Nat. Commun.">
        <title>Thousands of microbial genomes shed light on interconnected biogeochemical processes in an aquifer system.</title>
        <authorList>
            <person name="Anantharaman K."/>
            <person name="Brown C.T."/>
            <person name="Hug L.A."/>
            <person name="Sharon I."/>
            <person name="Castelle C.J."/>
            <person name="Probst A.J."/>
            <person name="Thomas B.C."/>
            <person name="Singh A."/>
            <person name="Wilkins M.J."/>
            <person name="Karaoz U."/>
            <person name="Brodie E.L."/>
            <person name="Williams K.H."/>
            <person name="Hubbard S.S."/>
            <person name="Banfield J.F."/>
        </authorList>
    </citation>
    <scope>NUCLEOTIDE SEQUENCE [LARGE SCALE GENOMIC DNA]</scope>
</reference>
<evidence type="ECO:0000256" key="2">
    <source>
        <dbReference type="ARBA" id="ARBA00012961"/>
    </source>
</evidence>
<sequence>MADKGKFVVITGPSASGKSTLAEALLSRLSDAVRLVTLTTRTPRVGEQNGEHYTFVTVQEFNQKIDSGELFEHAEVYGNLYGSSRLTLEQLLSSHKFVLAVVDVQGAVTMKEKIPSAFVLFVKPSSLSDIERRLRTERPDSSLEDITRRLETAQKEMAIAKQFDATLDNIEGQFDAMVERALSLLEKN</sequence>
<dbReference type="PROSITE" id="PS50052">
    <property type="entry name" value="GUANYLATE_KINASE_2"/>
    <property type="match status" value="1"/>
</dbReference>
<proteinExistence type="inferred from homology"/>
<dbReference type="GO" id="GO:0005524">
    <property type="term" value="F:ATP binding"/>
    <property type="evidence" value="ECO:0007669"/>
    <property type="project" value="UniProtKB-KW"/>
</dbReference>
<dbReference type="EC" id="2.7.4.8" evidence="2"/>
<comment type="caution">
    <text evidence="10">The sequence shown here is derived from an EMBL/GenBank/DDBJ whole genome shotgun (WGS) entry which is preliminary data.</text>
</comment>
<organism evidence="10 11">
    <name type="scientific">Candidatus Taylorbacteria bacterium RIFCSPHIGHO2_01_FULL_46_22b</name>
    <dbReference type="NCBI Taxonomy" id="1802301"/>
    <lineage>
        <taxon>Bacteria</taxon>
        <taxon>Candidatus Tayloriibacteriota</taxon>
    </lineage>
</organism>
<dbReference type="GO" id="GO:0004385">
    <property type="term" value="F:GMP kinase activity"/>
    <property type="evidence" value="ECO:0007669"/>
    <property type="project" value="UniProtKB-EC"/>
</dbReference>
<dbReference type="FunFam" id="3.30.63.10:FF:000002">
    <property type="entry name" value="Guanylate kinase 1"/>
    <property type="match status" value="1"/>
</dbReference>
<dbReference type="PROSITE" id="PS00856">
    <property type="entry name" value="GUANYLATE_KINASE_1"/>
    <property type="match status" value="1"/>
</dbReference>
<evidence type="ECO:0000256" key="1">
    <source>
        <dbReference type="ARBA" id="ARBA00005790"/>
    </source>
</evidence>
<accession>A0A1G2M314</accession>
<name>A0A1G2M314_9BACT</name>
<evidence type="ECO:0000313" key="10">
    <source>
        <dbReference type="EMBL" id="OHA18285.1"/>
    </source>
</evidence>
<evidence type="ECO:0000256" key="4">
    <source>
        <dbReference type="ARBA" id="ARBA00022679"/>
    </source>
</evidence>
<evidence type="ECO:0000256" key="6">
    <source>
        <dbReference type="ARBA" id="ARBA00022777"/>
    </source>
</evidence>
<dbReference type="InterPro" id="IPR020590">
    <property type="entry name" value="Guanylate_kinase_CS"/>
</dbReference>
<dbReference type="Proteomes" id="UP000178873">
    <property type="component" value="Unassembled WGS sequence"/>
</dbReference>
<dbReference type="InterPro" id="IPR017665">
    <property type="entry name" value="Guanylate_kinase"/>
</dbReference>
<dbReference type="Gene3D" id="3.30.63.10">
    <property type="entry name" value="Guanylate Kinase phosphate binding domain"/>
    <property type="match status" value="1"/>
</dbReference>
<dbReference type="InterPro" id="IPR027417">
    <property type="entry name" value="P-loop_NTPase"/>
</dbReference>
<dbReference type="PANTHER" id="PTHR23117:SF13">
    <property type="entry name" value="GUANYLATE KINASE"/>
    <property type="match status" value="1"/>
</dbReference>
<dbReference type="EMBL" id="MHRF01000007">
    <property type="protein sequence ID" value="OHA18285.1"/>
    <property type="molecule type" value="Genomic_DNA"/>
</dbReference>
<dbReference type="AlphaFoldDB" id="A0A1G2M314"/>
<dbReference type="Pfam" id="PF00625">
    <property type="entry name" value="Guanylate_kin"/>
    <property type="match status" value="1"/>
</dbReference>
<keyword evidence="6 10" id="KW-0418">Kinase</keyword>
<dbReference type="NCBIfam" id="TIGR03263">
    <property type="entry name" value="guanyl_kin"/>
    <property type="match status" value="1"/>
</dbReference>
<dbReference type="PANTHER" id="PTHR23117">
    <property type="entry name" value="GUANYLATE KINASE-RELATED"/>
    <property type="match status" value="1"/>
</dbReference>
<evidence type="ECO:0000256" key="5">
    <source>
        <dbReference type="ARBA" id="ARBA00022741"/>
    </source>
</evidence>
<evidence type="ECO:0000313" key="11">
    <source>
        <dbReference type="Proteomes" id="UP000178873"/>
    </source>
</evidence>
<evidence type="ECO:0000259" key="9">
    <source>
        <dbReference type="PROSITE" id="PS50052"/>
    </source>
</evidence>
<dbReference type="CDD" id="cd00071">
    <property type="entry name" value="GMPK"/>
    <property type="match status" value="1"/>
</dbReference>
<dbReference type="Gene3D" id="3.40.50.300">
    <property type="entry name" value="P-loop containing nucleotide triphosphate hydrolases"/>
    <property type="match status" value="1"/>
</dbReference>